<evidence type="ECO:0000256" key="1">
    <source>
        <dbReference type="ARBA" id="ARBA00004651"/>
    </source>
</evidence>
<evidence type="ECO:0000256" key="6">
    <source>
        <dbReference type="ARBA" id="ARBA00023136"/>
    </source>
</evidence>
<keyword evidence="3" id="KW-1003">Cell membrane</keyword>
<evidence type="ECO:0000256" key="3">
    <source>
        <dbReference type="ARBA" id="ARBA00022475"/>
    </source>
</evidence>
<protein>
    <recommendedName>
        <fullName evidence="8">ABC transmembrane type-1 domain-containing protein</fullName>
    </recommendedName>
</protein>
<dbReference type="PROSITE" id="PS50928">
    <property type="entry name" value="ABC_TM1"/>
    <property type="match status" value="1"/>
</dbReference>
<comment type="similarity">
    <text evidence="7">Belongs to the binding-protein-dependent transport system permease family.</text>
</comment>
<gene>
    <name evidence="9" type="ORF">GCM10008942_39810</name>
</gene>
<dbReference type="EMBL" id="BAAADD010000013">
    <property type="protein sequence ID" value="GAA0586823.1"/>
    <property type="molecule type" value="Genomic_DNA"/>
</dbReference>
<evidence type="ECO:0000256" key="4">
    <source>
        <dbReference type="ARBA" id="ARBA00022692"/>
    </source>
</evidence>
<proteinExistence type="inferred from homology"/>
<feature type="transmembrane region" description="Helical" evidence="7">
    <location>
        <begin position="78"/>
        <end position="102"/>
    </location>
</feature>
<evidence type="ECO:0000313" key="10">
    <source>
        <dbReference type="Proteomes" id="UP001499951"/>
    </source>
</evidence>
<dbReference type="PANTHER" id="PTHR43163:SF6">
    <property type="entry name" value="DIPEPTIDE TRANSPORT SYSTEM PERMEASE PROTEIN DPPB-RELATED"/>
    <property type="match status" value="1"/>
</dbReference>
<dbReference type="Proteomes" id="UP001499951">
    <property type="component" value="Unassembled WGS sequence"/>
</dbReference>
<dbReference type="RefSeq" id="WP_166937381.1">
    <property type="nucleotide sequence ID" value="NZ_BAAADD010000013.1"/>
</dbReference>
<evidence type="ECO:0000313" key="9">
    <source>
        <dbReference type="EMBL" id="GAA0586823.1"/>
    </source>
</evidence>
<accession>A0ABN1FAY9</accession>
<name>A0ABN1FAY9_9PROT</name>
<feature type="transmembrane region" description="Helical" evidence="7">
    <location>
        <begin position="114"/>
        <end position="135"/>
    </location>
</feature>
<reference evidence="9 10" key="1">
    <citation type="journal article" date="2019" name="Int. J. Syst. Evol. Microbiol.">
        <title>The Global Catalogue of Microorganisms (GCM) 10K type strain sequencing project: providing services to taxonomists for standard genome sequencing and annotation.</title>
        <authorList>
            <consortium name="The Broad Institute Genomics Platform"/>
            <consortium name="The Broad Institute Genome Sequencing Center for Infectious Disease"/>
            <person name="Wu L."/>
            <person name="Ma J."/>
        </authorList>
    </citation>
    <scope>NUCLEOTIDE SEQUENCE [LARGE SCALE GENOMIC DNA]</scope>
    <source>
        <strain evidence="9 10">JCM 15089</strain>
    </source>
</reference>
<dbReference type="SUPFAM" id="SSF161098">
    <property type="entry name" value="MetI-like"/>
    <property type="match status" value="1"/>
</dbReference>
<keyword evidence="5 7" id="KW-1133">Transmembrane helix</keyword>
<evidence type="ECO:0000256" key="7">
    <source>
        <dbReference type="RuleBase" id="RU363032"/>
    </source>
</evidence>
<comment type="caution">
    <text evidence="9">The sequence shown here is derived from an EMBL/GenBank/DDBJ whole genome shotgun (WGS) entry which is preliminary data.</text>
</comment>
<evidence type="ECO:0000259" key="8">
    <source>
        <dbReference type="PROSITE" id="PS50928"/>
    </source>
</evidence>
<evidence type="ECO:0000256" key="5">
    <source>
        <dbReference type="ARBA" id="ARBA00022989"/>
    </source>
</evidence>
<organism evidence="9 10">
    <name type="scientific">Rhizomicrobium electricum</name>
    <dbReference type="NCBI Taxonomy" id="480070"/>
    <lineage>
        <taxon>Bacteria</taxon>
        <taxon>Pseudomonadati</taxon>
        <taxon>Pseudomonadota</taxon>
        <taxon>Alphaproteobacteria</taxon>
        <taxon>Micropepsales</taxon>
        <taxon>Micropepsaceae</taxon>
        <taxon>Rhizomicrobium</taxon>
    </lineage>
</organism>
<dbReference type="InterPro" id="IPR035906">
    <property type="entry name" value="MetI-like_sf"/>
</dbReference>
<feature type="transmembrane region" description="Helical" evidence="7">
    <location>
        <begin position="155"/>
        <end position="174"/>
    </location>
</feature>
<sequence length="287" mass="29704">MQRFVIRQLIRLAAGLLGAVLIAAAIAASGEPAARDLPGFLTAFLNHLIQFGRLNLGISLVSGTPVAQELARYLPQTLALVAMGAGVALVAGVPFGLLLALGPTRRIAAPLIQIITATPVFVSGLALAFVAVHVLHWPVSVNAPVATPYQSWQIAALPILTVGLAGAAAVQLVLRRSAALSSEAPFRTGLKRMGLGLIEIETFYVLPHVAAGLAAGAREIVLALVSATVVAEWVFHSAGAADLFVKSVALADWNMAAILLFVFAAITFVVDFLGQTIAHALAPGGRP</sequence>
<feature type="domain" description="ABC transmembrane type-1" evidence="8">
    <location>
        <begin position="74"/>
        <end position="274"/>
    </location>
</feature>
<dbReference type="PANTHER" id="PTHR43163">
    <property type="entry name" value="DIPEPTIDE TRANSPORT SYSTEM PERMEASE PROTEIN DPPB-RELATED"/>
    <property type="match status" value="1"/>
</dbReference>
<keyword evidence="4 7" id="KW-0812">Transmembrane</keyword>
<dbReference type="Gene3D" id="1.10.3720.10">
    <property type="entry name" value="MetI-like"/>
    <property type="match status" value="1"/>
</dbReference>
<feature type="transmembrane region" description="Helical" evidence="7">
    <location>
        <begin position="257"/>
        <end position="282"/>
    </location>
</feature>
<dbReference type="Pfam" id="PF00528">
    <property type="entry name" value="BPD_transp_1"/>
    <property type="match status" value="1"/>
</dbReference>
<keyword evidence="10" id="KW-1185">Reference proteome</keyword>
<comment type="subcellular location">
    <subcellularLocation>
        <location evidence="1 7">Cell membrane</location>
        <topology evidence="1 7">Multi-pass membrane protein</topology>
    </subcellularLocation>
</comment>
<evidence type="ECO:0000256" key="2">
    <source>
        <dbReference type="ARBA" id="ARBA00022448"/>
    </source>
</evidence>
<keyword evidence="6 7" id="KW-0472">Membrane</keyword>
<dbReference type="InterPro" id="IPR000515">
    <property type="entry name" value="MetI-like"/>
</dbReference>
<keyword evidence="2 7" id="KW-0813">Transport</keyword>